<evidence type="ECO:0000259" key="17">
    <source>
        <dbReference type="Pfam" id="PF00593"/>
    </source>
</evidence>
<keyword evidence="5" id="KW-0410">Iron transport</keyword>
<evidence type="ECO:0000256" key="16">
    <source>
        <dbReference type="SAM" id="SignalP"/>
    </source>
</evidence>
<evidence type="ECO:0000256" key="14">
    <source>
        <dbReference type="PROSITE-ProRule" id="PRU01360"/>
    </source>
</evidence>
<keyword evidence="13 14" id="KW-0998">Cell outer membrane</keyword>
<evidence type="ECO:0000313" key="19">
    <source>
        <dbReference type="EMBL" id="MEK8033679.1"/>
    </source>
</evidence>
<dbReference type="RefSeq" id="WP_341428103.1">
    <property type="nucleotide sequence ID" value="NZ_JBBUTG010000019.1"/>
</dbReference>
<evidence type="ECO:0000256" key="3">
    <source>
        <dbReference type="ARBA" id="ARBA00022448"/>
    </source>
</evidence>
<evidence type="ECO:0000313" key="20">
    <source>
        <dbReference type="Proteomes" id="UP001371218"/>
    </source>
</evidence>
<evidence type="ECO:0000256" key="1">
    <source>
        <dbReference type="ARBA" id="ARBA00004571"/>
    </source>
</evidence>
<keyword evidence="11 14" id="KW-0472">Membrane</keyword>
<protein>
    <submittedName>
        <fullName evidence="19">TonB-dependent siderophore receptor</fullName>
    </submittedName>
</protein>
<gene>
    <name evidence="19" type="ORF">AACH06_22895</name>
</gene>
<dbReference type="PANTHER" id="PTHR32552:SF68">
    <property type="entry name" value="FERRICHROME OUTER MEMBRANE TRANSPORTER_PHAGE RECEPTOR"/>
    <property type="match status" value="1"/>
</dbReference>
<name>A0ABU9BV95_9BURK</name>
<dbReference type="InterPro" id="IPR037066">
    <property type="entry name" value="Plug_dom_sf"/>
</dbReference>
<comment type="caution">
    <text evidence="19">The sequence shown here is derived from an EMBL/GenBank/DDBJ whole genome shotgun (WGS) entry which is preliminary data.</text>
</comment>
<dbReference type="InterPro" id="IPR039426">
    <property type="entry name" value="TonB-dep_rcpt-like"/>
</dbReference>
<keyword evidence="10 15" id="KW-0798">TonB box</keyword>
<evidence type="ECO:0000256" key="2">
    <source>
        <dbReference type="ARBA" id="ARBA00009810"/>
    </source>
</evidence>
<dbReference type="EMBL" id="JBBUTG010000019">
    <property type="protein sequence ID" value="MEK8033679.1"/>
    <property type="molecule type" value="Genomic_DNA"/>
</dbReference>
<dbReference type="Proteomes" id="UP001371218">
    <property type="component" value="Unassembled WGS sequence"/>
</dbReference>
<dbReference type="InterPro" id="IPR000531">
    <property type="entry name" value="Beta-barrel_TonB"/>
</dbReference>
<evidence type="ECO:0000256" key="10">
    <source>
        <dbReference type="ARBA" id="ARBA00023077"/>
    </source>
</evidence>
<keyword evidence="4 14" id="KW-1134">Transmembrane beta strand</keyword>
<proteinExistence type="inferred from homology"/>
<comment type="subcellular location">
    <subcellularLocation>
        <location evidence="1 14">Cell outer membrane</location>
        <topology evidence="1 14">Multi-pass membrane protein</topology>
    </subcellularLocation>
</comment>
<evidence type="ECO:0000256" key="4">
    <source>
        <dbReference type="ARBA" id="ARBA00022452"/>
    </source>
</evidence>
<keyword evidence="3 14" id="KW-0813">Transport</keyword>
<keyword evidence="9" id="KW-0406">Ion transport</keyword>
<feature type="chain" id="PRO_5045217382" evidence="16">
    <location>
        <begin position="28"/>
        <end position="703"/>
    </location>
</feature>
<dbReference type="Pfam" id="PF00593">
    <property type="entry name" value="TonB_dep_Rec_b-barrel"/>
    <property type="match status" value="1"/>
</dbReference>
<dbReference type="SUPFAM" id="SSF56935">
    <property type="entry name" value="Porins"/>
    <property type="match status" value="1"/>
</dbReference>
<dbReference type="CDD" id="cd01347">
    <property type="entry name" value="ligand_gated_channel"/>
    <property type="match status" value="1"/>
</dbReference>
<keyword evidence="7 16" id="KW-0732">Signal</keyword>
<keyword evidence="12 19" id="KW-0675">Receptor</keyword>
<evidence type="ECO:0000256" key="9">
    <source>
        <dbReference type="ARBA" id="ARBA00023065"/>
    </source>
</evidence>
<dbReference type="InterPro" id="IPR010105">
    <property type="entry name" value="TonB_sidphr_rcpt"/>
</dbReference>
<feature type="signal peptide" evidence="16">
    <location>
        <begin position="1"/>
        <end position="27"/>
    </location>
</feature>
<dbReference type="InterPro" id="IPR036942">
    <property type="entry name" value="Beta-barrel_TonB_sf"/>
</dbReference>
<evidence type="ECO:0000256" key="7">
    <source>
        <dbReference type="ARBA" id="ARBA00022729"/>
    </source>
</evidence>
<evidence type="ECO:0000259" key="18">
    <source>
        <dbReference type="Pfam" id="PF07715"/>
    </source>
</evidence>
<dbReference type="Gene3D" id="2.170.130.10">
    <property type="entry name" value="TonB-dependent receptor, plug domain"/>
    <property type="match status" value="1"/>
</dbReference>
<sequence length="703" mass="77405">MAQSLRFRFPLHALALAAAHVTCHGQAAEQITITGKTDTLPASIAGFGDTALEQSPFQALSLSRSQLEDRGATALSALTRLDASIADAYNSPGYWSALTVRGFVLDNRYNYRRDGLPINAETAIALENKERVEVLKGISGIQAGTSSPGGVANVVVKRPRGQDLSAVSLAWSERGSFKAATDLERRFGEGGGFGLRLNAVAETLDPQVRDSKGNRHLLALAGSAQFTADRRLDAEIELSHQSQPSMAAFSMLGGRVPSASSIDPRLNLNNQAWSQPVVFEGTTASLRWTERLGADWQLQAQWMSQRLRTDDRIAFPYGCSAESAWDRYCSDGSFDLYDYRSEDEKRDTTAGSITLSGRLDAWGMAHQVSTGVLWSDFRLHPNEQIYQWAGVGQIDGSVQLPTPDPEPYTTAGRHERSTELHLRDHIALTRDTGLWLGLRHSRLERSSEATGTDYRQSFTTPWLALSHQWTDALLTYASWGQGVESDVAPNLPQYTNAGQPLPALKSEQVELGLKVAQRDWNASLTAFDIRRPLATDECDSAGDTCTRRIDGNARHRGIEAGGEVKWGSLSLQGGAMWLRARRDGASEAALNGLVPTNVPQRSVRLGAAWRFQDLPGLSVQGDLNHQGSRYVLPDNSAQIPAWTTMDLATRYSARAFGREWTLRAGIDNLFDRRAWRESPYQFSHAYLYPLEPRTVRLSFSALL</sequence>
<evidence type="ECO:0000256" key="8">
    <source>
        <dbReference type="ARBA" id="ARBA00023004"/>
    </source>
</evidence>
<dbReference type="PANTHER" id="PTHR32552">
    <property type="entry name" value="FERRICHROME IRON RECEPTOR-RELATED"/>
    <property type="match status" value="1"/>
</dbReference>
<evidence type="ECO:0000256" key="6">
    <source>
        <dbReference type="ARBA" id="ARBA00022692"/>
    </source>
</evidence>
<evidence type="ECO:0000256" key="13">
    <source>
        <dbReference type="ARBA" id="ARBA00023237"/>
    </source>
</evidence>
<dbReference type="Gene3D" id="2.40.170.20">
    <property type="entry name" value="TonB-dependent receptor, beta-barrel domain"/>
    <property type="match status" value="1"/>
</dbReference>
<comment type="similarity">
    <text evidence="2 14 15">Belongs to the TonB-dependent receptor family.</text>
</comment>
<accession>A0ABU9BV95</accession>
<keyword evidence="8" id="KW-0408">Iron</keyword>
<evidence type="ECO:0000256" key="12">
    <source>
        <dbReference type="ARBA" id="ARBA00023170"/>
    </source>
</evidence>
<organism evidence="19 20">
    <name type="scientific">Ideonella lacteola</name>
    <dbReference type="NCBI Taxonomy" id="2984193"/>
    <lineage>
        <taxon>Bacteria</taxon>
        <taxon>Pseudomonadati</taxon>
        <taxon>Pseudomonadota</taxon>
        <taxon>Betaproteobacteria</taxon>
        <taxon>Burkholderiales</taxon>
        <taxon>Sphaerotilaceae</taxon>
        <taxon>Ideonella</taxon>
    </lineage>
</organism>
<evidence type="ECO:0000256" key="5">
    <source>
        <dbReference type="ARBA" id="ARBA00022496"/>
    </source>
</evidence>
<keyword evidence="6 14" id="KW-0812">Transmembrane</keyword>
<dbReference type="Pfam" id="PF07715">
    <property type="entry name" value="Plug"/>
    <property type="match status" value="1"/>
</dbReference>
<keyword evidence="20" id="KW-1185">Reference proteome</keyword>
<dbReference type="PROSITE" id="PS52016">
    <property type="entry name" value="TONB_DEPENDENT_REC_3"/>
    <property type="match status" value="1"/>
</dbReference>
<dbReference type="InterPro" id="IPR012910">
    <property type="entry name" value="Plug_dom"/>
</dbReference>
<evidence type="ECO:0000256" key="15">
    <source>
        <dbReference type="RuleBase" id="RU003357"/>
    </source>
</evidence>
<evidence type="ECO:0000256" key="11">
    <source>
        <dbReference type="ARBA" id="ARBA00023136"/>
    </source>
</evidence>
<reference evidence="19 20" key="1">
    <citation type="submission" date="2024-04" db="EMBL/GenBank/DDBJ databases">
        <title>Novel species of the genus Ideonella isolated from streams.</title>
        <authorList>
            <person name="Lu H."/>
        </authorList>
    </citation>
    <scope>NUCLEOTIDE SEQUENCE [LARGE SCALE GENOMIC DNA]</scope>
    <source>
        <strain evidence="19 20">DXS29W</strain>
    </source>
</reference>
<dbReference type="NCBIfam" id="TIGR01783">
    <property type="entry name" value="TonB-siderophor"/>
    <property type="match status" value="1"/>
</dbReference>
<feature type="domain" description="TonB-dependent receptor plug" evidence="18">
    <location>
        <begin position="53"/>
        <end position="151"/>
    </location>
</feature>
<feature type="domain" description="TonB-dependent receptor-like beta-barrel" evidence="17">
    <location>
        <begin position="267"/>
        <end position="669"/>
    </location>
</feature>